<feature type="domain" description="ABC transporter" evidence="5">
    <location>
        <begin position="292"/>
        <end position="518"/>
    </location>
</feature>
<dbReference type="Pfam" id="PF12848">
    <property type="entry name" value="ABC_tran_Xtn"/>
    <property type="match status" value="1"/>
</dbReference>
<dbReference type="PANTHER" id="PTHR42855:SF1">
    <property type="entry name" value="ABC TRANSPORTER DOMAIN-CONTAINING PROTEIN"/>
    <property type="match status" value="1"/>
</dbReference>
<accession>A0AAW4WI63</accession>
<dbReference type="EMBL" id="JAJEQW010000009">
    <property type="protein sequence ID" value="MCC2242440.1"/>
    <property type="molecule type" value="Genomic_DNA"/>
</dbReference>
<dbReference type="CDD" id="cd03221">
    <property type="entry name" value="ABCF_EF-3"/>
    <property type="match status" value="2"/>
</dbReference>
<dbReference type="InterPro" id="IPR003593">
    <property type="entry name" value="AAA+_ATPase"/>
</dbReference>
<feature type="coiled-coil region" evidence="3">
    <location>
        <begin position="565"/>
        <end position="616"/>
    </location>
</feature>
<evidence type="ECO:0000256" key="1">
    <source>
        <dbReference type="ARBA" id="ARBA00022741"/>
    </source>
</evidence>
<dbReference type="InterPro" id="IPR032781">
    <property type="entry name" value="ABC_tran_Xtn"/>
</dbReference>
<keyword evidence="3" id="KW-0175">Coiled coil</keyword>
<dbReference type="PROSITE" id="PS00211">
    <property type="entry name" value="ABC_TRANSPORTER_1"/>
    <property type="match status" value="2"/>
</dbReference>
<dbReference type="InterPro" id="IPR027417">
    <property type="entry name" value="P-loop_NTPase"/>
</dbReference>
<dbReference type="GO" id="GO:0005524">
    <property type="term" value="F:ATP binding"/>
    <property type="evidence" value="ECO:0007669"/>
    <property type="project" value="UniProtKB-KW"/>
</dbReference>
<dbReference type="SUPFAM" id="SSF52540">
    <property type="entry name" value="P-loop containing nucleoside triphosphate hydrolases"/>
    <property type="match status" value="2"/>
</dbReference>
<keyword evidence="2 6" id="KW-0067">ATP-binding</keyword>
<evidence type="ECO:0000259" key="5">
    <source>
        <dbReference type="PROSITE" id="PS50893"/>
    </source>
</evidence>
<dbReference type="GO" id="GO:0003677">
    <property type="term" value="F:DNA binding"/>
    <property type="evidence" value="ECO:0007669"/>
    <property type="project" value="InterPro"/>
</dbReference>
<dbReference type="InterPro" id="IPR051309">
    <property type="entry name" value="ABCF_ATPase"/>
</dbReference>
<evidence type="ECO:0000256" key="2">
    <source>
        <dbReference type="ARBA" id="ARBA00022840"/>
    </source>
</evidence>
<evidence type="ECO:0000313" key="7">
    <source>
        <dbReference type="Proteomes" id="UP001198893"/>
    </source>
</evidence>
<dbReference type="InterPro" id="IPR037118">
    <property type="entry name" value="Val-tRNA_synth_C_sf"/>
</dbReference>
<feature type="region of interest" description="Disordered" evidence="4">
    <location>
        <begin position="513"/>
        <end position="545"/>
    </location>
</feature>
<organism evidence="6 7">
    <name type="scientific">Roseburia amylophila</name>
    <dbReference type="NCBI Taxonomy" id="2981794"/>
    <lineage>
        <taxon>Bacteria</taxon>
        <taxon>Bacillati</taxon>
        <taxon>Bacillota</taxon>
        <taxon>Clostridia</taxon>
        <taxon>Lachnospirales</taxon>
        <taxon>Lachnospiraceae</taxon>
        <taxon>Roseburia</taxon>
    </lineage>
</organism>
<dbReference type="RefSeq" id="WP_227710233.1">
    <property type="nucleotide sequence ID" value="NZ_JAJEQW010000009.1"/>
</dbReference>
<dbReference type="InterPro" id="IPR032524">
    <property type="entry name" value="ABC_tran_C"/>
</dbReference>
<dbReference type="InterPro" id="IPR017871">
    <property type="entry name" value="ABC_transporter-like_CS"/>
</dbReference>
<gene>
    <name evidence="6" type="ORF">LKD47_09050</name>
</gene>
<evidence type="ECO:0000256" key="3">
    <source>
        <dbReference type="SAM" id="Coils"/>
    </source>
</evidence>
<reference evidence="6" key="1">
    <citation type="submission" date="2021-10" db="EMBL/GenBank/DDBJ databases">
        <title>Anaerobic single-cell dispensing facilitates the cultivation of human gut bacteria.</title>
        <authorList>
            <person name="Afrizal A."/>
        </authorList>
    </citation>
    <scope>NUCLEOTIDE SEQUENCE</scope>
    <source>
        <strain evidence="6">CLA-AA-H204</strain>
    </source>
</reference>
<dbReference type="SMART" id="SM00382">
    <property type="entry name" value="AAA"/>
    <property type="match status" value="2"/>
</dbReference>
<dbReference type="Proteomes" id="UP001198893">
    <property type="component" value="Unassembled WGS sequence"/>
</dbReference>
<dbReference type="Gene3D" id="1.10.287.380">
    <property type="entry name" value="Valyl-tRNA synthetase, C-terminal domain"/>
    <property type="match status" value="1"/>
</dbReference>
<dbReference type="PROSITE" id="PS50893">
    <property type="entry name" value="ABC_TRANSPORTER_2"/>
    <property type="match status" value="2"/>
</dbReference>
<dbReference type="Pfam" id="PF00005">
    <property type="entry name" value="ABC_tran"/>
    <property type="match status" value="2"/>
</dbReference>
<feature type="domain" description="ABC transporter" evidence="5">
    <location>
        <begin position="4"/>
        <end position="228"/>
    </location>
</feature>
<dbReference type="PANTHER" id="PTHR42855">
    <property type="entry name" value="ABC TRANSPORTER ATP-BINDING SUBUNIT"/>
    <property type="match status" value="1"/>
</dbReference>
<dbReference type="InterPro" id="IPR003439">
    <property type="entry name" value="ABC_transporter-like_ATP-bd"/>
</dbReference>
<dbReference type="Gene3D" id="3.40.50.300">
    <property type="entry name" value="P-loop containing nucleotide triphosphate hydrolases"/>
    <property type="match status" value="2"/>
</dbReference>
<sequence>MNLLSAENITKTFTGRKLFSNASFYLQEGEKVGIVGINGTGKSTLLKMLAGLEEPDAGEITKANHAVIRYLPQMPEFGEEETVLESVLVTAHRKNQADASGEDYQMWNLESKAKSMLTRLGVYNFEEKTKNLSGGERKRLALVAVLLTPCDILLLDEPTNHLDADMAEWLEGYLKGFKGTLIMVTHDRYFLDSVCNRIAEIDKGSIYSYQENYSGYLNLKQERMDMAVAGERKRQSILRKEIVWMQRGARARSTKQKAHIKRYENLRDQSGPQFDKQVELSSVSSRMGKTTVELHHISKSYGEKKLIEDFSYIFLKNDRVGFVGHNGCGKTTLMKIIDGRVKPDAGELVIGQTIKIGYYSQEIEKDASAGVAYMDPSLKVIEYIRNTAEYVRTEDGLVSASAMLERFLFPPEEQYGVIGKLSGGEKRRLNLLRVLMEAPNVLILDEPTNDLDITTLAILEDYLDNYDGIVITVSHDRYFLDRIAKRIFAFEQGNIRQYEGGYTDYLAKRPEDETAVGNTGTETSGKKADQTENADATENTEKKDSRATWKSGRKLKFTWQEQKDYETIEDDIAALEAKLEELDEKMGSCASDFVKLNELTQEKIKVEDELEHKMERWEYLEELNARIKAQDR</sequence>
<protein>
    <submittedName>
        <fullName evidence="6">ABC-F family ATP-binding cassette domain-containing protein</fullName>
    </submittedName>
</protein>
<name>A0AAW4WI63_9FIRM</name>
<evidence type="ECO:0000313" key="6">
    <source>
        <dbReference type="EMBL" id="MCC2242440.1"/>
    </source>
</evidence>
<comment type="caution">
    <text evidence="6">The sequence shown here is derived from an EMBL/GenBank/DDBJ whole genome shotgun (WGS) entry which is preliminary data.</text>
</comment>
<dbReference type="Pfam" id="PF16326">
    <property type="entry name" value="ABC_tran_CTD"/>
    <property type="match status" value="1"/>
</dbReference>
<evidence type="ECO:0000256" key="4">
    <source>
        <dbReference type="SAM" id="MobiDB-lite"/>
    </source>
</evidence>
<dbReference type="FunFam" id="3.40.50.300:FF:000011">
    <property type="entry name" value="Putative ABC transporter ATP-binding component"/>
    <property type="match status" value="1"/>
</dbReference>
<dbReference type="AlphaFoldDB" id="A0AAW4WI63"/>
<proteinExistence type="predicted"/>
<dbReference type="GO" id="GO:0016887">
    <property type="term" value="F:ATP hydrolysis activity"/>
    <property type="evidence" value="ECO:0007669"/>
    <property type="project" value="InterPro"/>
</dbReference>
<keyword evidence="1" id="KW-0547">Nucleotide-binding</keyword>